<keyword evidence="4 6" id="KW-0274">FAD</keyword>
<proteinExistence type="inferred from homology"/>
<comment type="cofactor">
    <cofactor evidence="1 6">
        <name>FAD</name>
        <dbReference type="ChEBI" id="CHEBI:57692"/>
    </cofactor>
</comment>
<dbReference type="EMBL" id="JACIDT010000004">
    <property type="protein sequence ID" value="MBB3925807.1"/>
    <property type="molecule type" value="Genomic_DNA"/>
</dbReference>
<dbReference type="RefSeq" id="WP_188071356.1">
    <property type="nucleotide sequence ID" value="NZ_BSPS01000039.1"/>
</dbReference>
<dbReference type="InterPro" id="IPR052161">
    <property type="entry name" value="Mycobact_Acyl-CoA_DH"/>
</dbReference>
<comment type="similarity">
    <text evidence="2 6">Belongs to the acyl-CoA dehydrogenase family.</text>
</comment>
<evidence type="ECO:0000256" key="6">
    <source>
        <dbReference type="RuleBase" id="RU362125"/>
    </source>
</evidence>
<evidence type="ECO:0000256" key="4">
    <source>
        <dbReference type="ARBA" id="ARBA00022827"/>
    </source>
</evidence>
<organism evidence="10 11">
    <name type="scientific">Sphingobium jiangsuense</name>
    <dbReference type="NCBI Taxonomy" id="870476"/>
    <lineage>
        <taxon>Bacteria</taxon>
        <taxon>Pseudomonadati</taxon>
        <taxon>Pseudomonadota</taxon>
        <taxon>Alphaproteobacteria</taxon>
        <taxon>Sphingomonadales</taxon>
        <taxon>Sphingomonadaceae</taxon>
        <taxon>Sphingobium</taxon>
    </lineage>
</organism>
<evidence type="ECO:0000256" key="5">
    <source>
        <dbReference type="ARBA" id="ARBA00023002"/>
    </source>
</evidence>
<protein>
    <submittedName>
        <fullName evidence="10">Alkylation response protein AidB-like acyl-CoA dehydrogenase</fullName>
    </submittedName>
</protein>
<dbReference type="Gene3D" id="2.40.110.10">
    <property type="entry name" value="Butyryl-CoA Dehydrogenase, subunit A, domain 2"/>
    <property type="match status" value="1"/>
</dbReference>
<dbReference type="InterPro" id="IPR036250">
    <property type="entry name" value="AcylCo_DH-like_C"/>
</dbReference>
<reference evidence="10 11" key="1">
    <citation type="submission" date="2020-08" db="EMBL/GenBank/DDBJ databases">
        <title>Genomic Encyclopedia of Type Strains, Phase IV (KMG-IV): sequencing the most valuable type-strain genomes for metagenomic binning, comparative biology and taxonomic classification.</title>
        <authorList>
            <person name="Goeker M."/>
        </authorList>
    </citation>
    <scope>NUCLEOTIDE SEQUENCE [LARGE SCALE GENOMIC DNA]</scope>
    <source>
        <strain evidence="10 11">DSM 26189</strain>
    </source>
</reference>
<dbReference type="SUPFAM" id="SSF56645">
    <property type="entry name" value="Acyl-CoA dehydrogenase NM domain-like"/>
    <property type="match status" value="1"/>
</dbReference>
<dbReference type="Gene3D" id="1.10.540.10">
    <property type="entry name" value="Acyl-CoA dehydrogenase/oxidase, N-terminal domain"/>
    <property type="match status" value="1"/>
</dbReference>
<dbReference type="Pfam" id="PF00441">
    <property type="entry name" value="Acyl-CoA_dh_1"/>
    <property type="match status" value="1"/>
</dbReference>
<dbReference type="Pfam" id="PF02771">
    <property type="entry name" value="Acyl-CoA_dh_N"/>
    <property type="match status" value="1"/>
</dbReference>
<dbReference type="InterPro" id="IPR013786">
    <property type="entry name" value="AcylCoA_DH/ox_N"/>
</dbReference>
<name>A0A7W6BLJ2_9SPHN</name>
<dbReference type="InterPro" id="IPR037069">
    <property type="entry name" value="AcylCoA_DH/ox_N_sf"/>
</dbReference>
<dbReference type="PANTHER" id="PTHR43292">
    <property type="entry name" value="ACYL-COA DEHYDROGENASE"/>
    <property type="match status" value="1"/>
</dbReference>
<comment type="caution">
    <text evidence="10">The sequence shown here is derived from an EMBL/GenBank/DDBJ whole genome shotgun (WGS) entry which is preliminary data.</text>
</comment>
<dbReference type="GO" id="GO:0005886">
    <property type="term" value="C:plasma membrane"/>
    <property type="evidence" value="ECO:0007669"/>
    <property type="project" value="TreeGrafter"/>
</dbReference>
<keyword evidence="11" id="KW-1185">Reference proteome</keyword>
<feature type="domain" description="Acyl-CoA dehydrogenase/oxidase N-terminal" evidence="9">
    <location>
        <begin position="7"/>
        <end position="123"/>
    </location>
</feature>
<dbReference type="AlphaFoldDB" id="A0A7W6BLJ2"/>
<dbReference type="SUPFAM" id="SSF47203">
    <property type="entry name" value="Acyl-CoA dehydrogenase C-terminal domain-like"/>
    <property type="match status" value="1"/>
</dbReference>
<dbReference type="GO" id="GO:0050660">
    <property type="term" value="F:flavin adenine dinucleotide binding"/>
    <property type="evidence" value="ECO:0007669"/>
    <property type="project" value="InterPro"/>
</dbReference>
<dbReference type="PANTHER" id="PTHR43292:SF3">
    <property type="entry name" value="ACYL-COA DEHYDROGENASE FADE29"/>
    <property type="match status" value="1"/>
</dbReference>
<evidence type="ECO:0000259" key="7">
    <source>
        <dbReference type="Pfam" id="PF00441"/>
    </source>
</evidence>
<dbReference type="Pfam" id="PF02770">
    <property type="entry name" value="Acyl-CoA_dh_M"/>
    <property type="match status" value="1"/>
</dbReference>
<gene>
    <name evidence="10" type="ORF">GGR43_001522</name>
</gene>
<dbReference type="InterPro" id="IPR046373">
    <property type="entry name" value="Acyl-CoA_Oxase/DH_mid-dom_sf"/>
</dbReference>
<dbReference type="Gene3D" id="1.20.140.10">
    <property type="entry name" value="Butyryl-CoA Dehydrogenase, subunit A, domain 3"/>
    <property type="match status" value="1"/>
</dbReference>
<dbReference type="GO" id="GO:0016627">
    <property type="term" value="F:oxidoreductase activity, acting on the CH-CH group of donors"/>
    <property type="evidence" value="ECO:0007669"/>
    <property type="project" value="InterPro"/>
</dbReference>
<evidence type="ECO:0000256" key="1">
    <source>
        <dbReference type="ARBA" id="ARBA00001974"/>
    </source>
</evidence>
<evidence type="ECO:0000313" key="11">
    <source>
        <dbReference type="Proteomes" id="UP000571950"/>
    </source>
</evidence>
<keyword evidence="5 6" id="KW-0560">Oxidoreductase</keyword>
<feature type="domain" description="Acyl-CoA oxidase/dehydrogenase middle" evidence="8">
    <location>
        <begin position="127"/>
        <end position="221"/>
    </location>
</feature>
<dbReference type="InterPro" id="IPR009100">
    <property type="entry name" value="AcylCoA_DH/oxidase_NM_dom_sf"/>
</dbReference>
<evidence type="ECO:0000259" key="8">
    <source>
        <dbReference type="Pfam" id="PF02770"/>
    </source>
</evidence>
<feature type="domain" description="Acyl-CoA dehydrogenase/oxidase C-terminal" evidence="7">
    <location>
        <begin position="233"/>
        <end position="402"/>
    </location>
</feature>
<keyword evidence="3 6" id="KW-0285">Flavoprotein</keyword>
<evidence type="ECO:0000256" key="2">
    <source>
        <dbReference type="ARBA" id="ARBA00009347"/>
    </source>
</evidence>
<evidence type="ECO:0000259" key="9">
    <source>
        <dbReference type="Pfam" id="PF02771"/>
    </source>
</evidence>
<evidence type="ECO:0000313" key="10">
    <source>
        <dbReference type="EMBL" id="MBB3925807.1"/>
    </source>
</evidence>
<evidence type="ECO:0000256" key="3">
    <source>
        <dbReference type="ARBA" id="ARBA00022630"/>
    </source>
</evidence>
<dbReference type="InterPro" id="IPR006091">
    <property type="entry name" value="Acyl-CoA_Oxase/DH_mid-dom"/>
</dbReference>
<dbReference type="Proteomes" id="UP000571950">
    <property type="component" value="Unassembled WGS sequence"/>
</dbReference>
<dbReference type="InterPro" id="IPR009075">
    <property type="entry name" value="AcylCo_DH/oxidase_C"/>
</dbReference>
<sequence length="405" mass="44359">MDLEWSEADLRFRDEVRAFLDASLTDDLRNAGRRMTSVYADHDASMKWQKILHAKGWAAPAWPKEYGGAGWTVTQRYIWWRERVAAGAPPVSPMGIQMCGPALIGHGTPEQKAFFLPRMLSGEHFWCQGYSEPGAGSDLASLQMSAVEDGDDLVCNGSKIWNTHADVANWAFCLVRTEKADRPQKGITFLLIPMDTPDITVRPIVAPSGDHIQNQIFFEDVRVPKANVVGRIGEGWTVAKYLLEFERGGVAYAPELQVRLDRIVALAREMPADGGGVLWDDPAFARKVAAARIRIEALEVYEFRAMAEAETPGASGSVMKIMGTELSQHLTELGLEAAGHYGRAYQPQATCPGGPVHLPHGQDGFVGPRDAAIAPLYYLNDRAGSIYAGSNEIQRNILAKAALGL</sequence>
<accession>A0A7W6BLJ2</accession>